<dbReference type="SMART" id="SM00355">
    <property type="entry name" value="ZnF_C2H2"/>
    <property type="match status" value="7"/>
</dbReference>
<feature type="domain" description="C2H2-type" evidence="9">
    <location>
        <begin position="920"/>
        <end position="943"/>
    </location>
</feature>
<keyword evidence="2" id="KW-0479">Metal-binding</keyword>
<dbReference type="PANTHER" id="PTHR16515">
    <property type="entry name" value="PR DOMAIN ZINC FINGER PROTEIN"/>
    <property type="match status" value="1"/>
</dbReference>
<dbReference type="PROSITE" id="PS50157">
    <property type="entry name" value="ZINC_FINGER_C2H2_2"/>
    <property type="match status" value="6"/>
</dbReference>
<dbReference type="PANTHER" id="PTHR16515:SF66">
    <property type="entry name" value="C2H2-TYPE DOMAIN-CONTAINING PROTEIN"/>
    <property type="match status" value="1"/>
</dbReference>
<feature type="region of interest" description="Disordered" evidence="8">
    <location>
        <begin position="656"/>
        <end position="683"/>
    </location>
</feature>
<evidence type="ECO:0000313" key="10">
    <source>
        <dbReference type="Proteomes" id="UP000694888"/>
    </source>
</evidence>
<feature type="domain" description="C2H2-type" evidence="9">
    <location>
        <begin position="864"/>
        <end position="891"/>
    </location>
</feature>
<dbReference type="InterPro" id="IPR013087">
    <property type="entry name" value="Znf_C2H2_type"/>
</dbReference>
<evidence type="ECO:0000259" key="9">
    <source>
        <dbReference type="PROSITE" id="PS50157"/>
    </source>
</evidence>
<keyword evidence="5" id="KW-0862">Zinc</keyword>
<dbReference type="RefSeq" id="XP_005099677.1">
    <property type="nucleotide sequence ID" value="XM_005099620.3"/>
</dbReference>
<evidence type="ECO:0000256" key="1">
    <source>
        <dbReference type="ARBA" id="ARBA00004123"/>
    </source>
</evidence>
<feature type="domain" description="C2H2-type" evidence="9">
    <location>
        <begin position="892"/>
        <end position="919"/>
    </location>
</feature>
<dbReference type="Gene3D" id="3.30.160.60">
    <property type="entry name" value="Classic Zinc Finger"/>
    <property type="match status" value="6"/>
</dbReference>
<reference evidence="11" key="1">
    <citation type="submission" date="2025-08" db="UniProtKB">
        <authorList>
            <consortium name="RefSeq"/>
        </authorList>
    </citation>
    <scope>IDENTIFICATION</scope>
</reference>
<dbReference type="GeneID" id="101856184"/>
<evidence type="ECO:0000256" key="3">
    <source>
        <dbReference type="ARBA" id="ARBA00022737"/>
    </source>
</evidence>
<dbReference type="InterPro" id="IPR036236">
    <property type="entry name" value="Znf_C2H2_sf"/>
</dbReference>
<evidence type="ECO:0000256" key="7">
    <source>
        <dbReference type="PROSITE-ProRule" id="PRU00042"/>
    </source>
</evidence>
<feature type="compositionally biased region" description="Polar residues" evidence="8">
    <location>
        <begin position="664"/>
        <end position="680"/>
    </location>
</feature>
<feature type="compositionally biased region" description="Polar residues" evidence="8">
    <location>
        <begin position="201"/>
        <end position="218"/>
    </location>
</feature>
<evidence type="ECO:0000256" key="2">
    <source>
        <dbReference type="ARBA" id="ARBA00022723"/>
    </source>
</evidence>
<feature type="region of interest" description="Disordered" evidence="8">
    <location>
        <begin position="806"/>
        <end position="837"/>
    </location>
</feature>
<feature type="region of interest" description="Disordered" evidence="8">
    <location>
        <begin position="279"/>
        <end position="309"/>
    </location>
</feature>
<dbReference type="PROSITE" id="PS00028">
    <property type="entry name" value="ZINC_FINGER_C2H2_1"/>
    <property type="match status" value="6"/>
</dbReference>
<protein>
    <submittedName>
        <fullName evidence="11">Uncharacterized protein LOC101856184</fullName>
    </submittedName>
</protein>
<keyword evidence="4 7" id="KW-0863">Zinc-finger</keyword>
<dbReference type="Proteomes" id="UP000694888">
    <property type="component" value="Unplaced"/>
</dbReference>
<keyword evidence="10" id="KW-1185">Reference proteome</keyword>
<comment type="subcellular location">
    <subcellularLocation>
        <location evidence="1">Nucleus</location>
    </subcellularLocation>
</comment>
<accession>A0ABM0JR94</accession>
<gene>
    <name evidence="11" type="primary">LOC101856184</name>
</gene>
<dbReference type="Pfam" id="PF00096">
    <property type="entry name" value="zf-C2H2"/>
    <property type="match status" value="4"/>
</dbReference>
<feature type="domain" description="C2H2-type" evidence="9">
    <location>
        <begin position="775"/>
        <end position="803"/>
    </location>
</feature>
<feature type="domain" description="C2H2-type" evidence="9">
    <location>
        <begin position="719"/>
        <end position="746"/>
    </location>
</feature>
<dbReference type="SUPFAM" id="SSF57667">
    <property type="entry name" value="beta-beta-alpha zinc fingers"/>
    <property type="match status" value="4"/>
</dbReference>
<evidence type="ECO:0000313" key="11">
    <source>
        <dbReference type="RefSeq" id="XP_005099677.1"/>
    </source>
</evidence>
<organism evidence="10 11">
    <name type="scientific">Aplysia californica</name>
    <name type="common">California sea hare</name>
    <dbReference type="NCBI Taxonomy" id="6500"/>
    <lineage>
        <taxon>Eukaryota</taxon>
        <taxon>Metazoa</taxon>
        <taxon>Spiralia</taxon>
        <taxon>Lophotrochozoa</taxon>
        <taxon>Mollusca</taxon>
        <taxon>Gastropoda</taxon>
        <taxon>Heterobranchia</taxon>
        <taxon>Euthyneura</taxon>
        <taxon>Tectipleura</taxon>
        <taxon>Aplysiida</taxon>
        <taxon>Aplysioidea</taxon>
        <taxon>Aplysiidae</taxon>
        <taxon>Aplysia</taxon>
    </lineage>
</organism>
<evidence type="ECO:0000256" key="6">
    <source>
        <dbReference type="ARBA" id="ARBA00023242"/>
    </source>
</evidence>
<feature type="compositionally biased region" description="Low complexity" evidence="8">
    <location>
        <begin position="806"/>
        <end position="825"/>
    </location>
</feature>
<evidence type="ECO:0000256" key="5">
    <source>
        <dbReference type="ARBA" id="ARBA00022833"/>
    </source>
</evidence>
<sequence length="953" mass="104030">MSVKAVVSQNDFVSSTFQLEYLCRGPRKSFGDETRMFLCESVHSKEFVLNDCDLLLEDDGPRVENDGIGKWHHDQSSVTYSGSKNFVISAQMMSAGKRLYSSTVFTSVEVQSCPFVEKVLDGTSSGTYREELGGGAEVPCAGNAPLEGCGNITRVLERDDAGYVSVNVIERPREETCVNVLRRSCDSGHDRELCVDENPSPVATSVVDNSEKSQTTSVSDPNERVCVYRTGSNGQACCGLSDHSCDIVDFSANNTHSDKQSELSASQCEKDDIETSVPLSCTPEKCGDRTSQMVPRDEKVTNSASLSSGPEGSLLLRALRGERIESKSREKVLVKNALAEKILEKILRPTEKNNPEKKILENSLKRESQPPAVSCNDVDNNTCPRIRTRRVRRKCKKNNSEGKDGHTGSLRCRVRGKGGEDLLITRLVRGPGSTLVNQLCLVTGLGELDDGGEDNDNDDEMCAMGQPLMTSLNAREEEEEVQHPGLDKIDSSNLFVPSEFGLGRTDLTLESIGSSQDAKQFEDLQALLQSVSSSLSGDLPHLGGPLTAAENVTALDFSEKAASPSPPITQYSLQKRLKLKSSSAVSNDVFAGSERSYEPPTSINPSRLPWELGACSVVCPVCLLSTSILESLEDHMTEHVDQLLYPVLGSKGINNADGLRSENKSSTLGDASQPNDTPASLTLIPLPPREITFKSDRTKAKWRKMHAELQSKKKKIRDWKCQHCSMAFTQPSDLQRHQLIHTGARPHKCQVCGAGFTQAGTLKKHFKTHSGEKPHKCHLCRAKFARLSNLKTHQCKTHRAEMLALKGGNNSNSSSSTLTSSSPKSAVEKLPGSSGSSLPCDSLALSKTAMSRSSSSLSSSSRLFSCEICGKSFGKNSYLWKHKLRHLGEKRYKCQVCSTGFADNSKLARHLRTHTGDRPWKCELCGVVFAKNEHLAMHTRHNHGTGGSGQLGE</sequence>
<name>A0ABM0JR94_APLCA</name>
<dbReference type="InterPro" id="IPR050331">
    <property type="entry name" value="Zinc_finger"/>
</dbReference>
<keyword evidence="6" id="KW-0539">Nucleus</keyword>
<evidence type="ECO:0000256" key="4">
    <source>
        <dbReference type="ARBA" id="ARBA00022771"/>
    </source>
</evidence>
<keyword evidence="3" id="KW-0677">Repeat</keyword>
<evidence type="ECO:0000256" key="8">
    <source>
        <dbReference type="SAM" id="MobiDB-lite"/>
    </source>
</evidence>
<proteinExistence type="predicted"/>
<feature type="domain" description="C2H2-type" evidence="9">
    <location>
        <begin position="747"/>
        <end position="774"/>
    </location>
</feature>
<feature type="region of interest" description="Disordered" evidence="8">
    <location>
        <begin position="196"/>
        <end position="218"/>
    </location>
</feature>